<sequence>MKHFTILILILFSYFSCKETSKKTGIIRNFKTIQINEFEQKSTSIRAIKSISEKEVIYAGSNGIIGTTKNGGISWEYKKLRYQDTIIPNFRSIALNNKNIFALSIENPALLYQINSDTTKIVYSEKHPKVFYNSLHFFADKKHGIAVGDPTENRASILLTSDGGNSWQKLSYKKSPKLAEGEAFFAASNTNIAIVKNTVWIGTGGKKARVLKSTDFGNSWHIFDTPIIQGNIGDGIYSIAFYDKNNGIIMGGNYTKPTDNCANKAITIDGGKTWKLVAKNQNPSFKSCVQYVPNSDGKEIFAVGKTGISFSNDGGISWQKVSEENYYAIDFIDKNTAWLSGDKKIGKLILK</sequence>
<evidence type="ECO:0000313" key="2">
    <source>
        <dbReference type="Proteomes" id="UP000234211"/>
    </source>
</evidence>
<dbReference type="Proteomes" id="UP000234211">
    <property type="component" value="Unassembled WGS sequence"/>
</dbReference>
<dbReference type="SUPFAM" id="SSF50939">
    <property type="entry name" value="Sialidases"/>
    <property type="match status" value="1"/>
</dbReference>
<gene>
    <name evidence="1" type="ORF">TNO020_260179</name>
</gene>
<dbReference type="InterPro" id="IPR015943">
    <property type="entry name" value="WD40/YVTN_repeat-like_dom_sf"/>
</dbReference>
<dbReference type="AlphaFoldDB" id="A0A2H1YGZ7"/>
<keyword evidence="2" id="KW-1185">Reference proteome</keyword>
<dbReference type="PANTHER" id="PTHR47199">
    <property type="entry name" value="PHOTOSYSTEM II STABILITY/ASSEMBLY FACTOR HCF136, CHLOROPLASTIC"/>
    <property type="match status" value="1"/>
</dbReference>
<dbReference type="PANTHER" id="PTHR47199:SF2">
    <property type="entry name" value="PHOTOSYSTEM II STABILITY_ASSEMBLY FACTOR HCF136, CHLOROPLASTIC"/>
    <property type="match status" value="1"/>
</dbReference>
<accession>A0A2H1YGZ7</accession>
<dbReference type="RefSeq" id="WP_101917236.1">
    <property type="nucleotide sequence ID" value="NZ_JAJGWS010000005.1"/>
</dbReference>
<proteinExistence type="predicted"/>
<dbReference type="OrthoDB" id="9813892at2"/>
<reference evidence="2" key="1">
    <citation type="submission" date="2017-11" db="EMBL/GenBank/DDBJ databases">
        <authorList>
            <person name="Duchaud E."/>
        </authorList>
    </citation>
    <scope>NUCLEOTIDE SEQUENCE [LARGE SCALE GENOMIC DNA]</scope>
    <source>
        <strain evidence="2">Tenacibaculum sp. TNO020</strain>
    </source>
</reference>
<name>A0A2H1YGZ7_9FLAO</name>
<organism evidence="1 2">
    <name type="scientific">Tenacibaculum piscium</name>
    <dbReference type="NCBI Taxonomy" id="1458515"/>
    <lineage>
        <taxon>Bacteria</taxon>
        <taxon>Pseudomonadati</taxon>
        <taxon>Bacteroidota</taxon>
        <taxon>Flavobacteriia</taxon>
        <taxon>Flavobacteriales</taxon>
        <taxon>Flavobacteriaceae</taxon>
        <taxon>Tenacibaculum</taxon>
    </lineage>
</organism>
<dbReference type="EMBL" id="OENF01000019">
    <property type="protein sequence ID" value="SOS74748.1"/>
    <property type="molecule type" value="Genomic_DNA"/>
</dbReference>
<dbReference type="InterPro" id="IPR036278">
    <property type="entry name" value="Sialidase_sf"/>
</dbReference>
<protein>
    <submittedName>
        <fullName evidence="1">Oxidoreductase</fullName>
    </submittedName>
</protein>
<dbReference type="CDD" id="cd15482">
    <property type="entry name" value="Sialidase_non-viral"/>
    <property type="match status" value="1"/>
</dbReference>
<dbReference type="Gene3D" id="2.130.10.10">
    <property type="entry name" value="YVTN repeat-like/Quinoprotein amine dehydrogenase"/>
    <property type="match status" value="1"/>
</dbReference>
<evidence type="ECO:0000313" key="1">
    <source>
        <dbReference type="EMBL" id="SOS74748.1"/>
    </source>
</evidence>